<keyword evidence="6 11" id="KW-0548">Nucleotidyltransferase</keyword>
<evidence type="ECO:0000313" key="18">
    <source>
        <dbReference type="Proteomes" id="UP000533324"/>
    </source>
</evidence>
<evidence type="ECO:0000313" key="20">
    <source>
        <dbReference type="Proteomes" id="UP000559808"/>
    </source>
</evidence>
<feature type="region of interest" description="Alpha C-terminal domain (alpha-CTD)" evidence="11">
    <location>
        <begin position="248"/>
        <end position="337"/>
    </location>
</feature>
<dbReference type="GO" id="GO:0006351">
    <property type="term" value="P:DNA-templated transcription"/>
    <property type="evidence" value="ECO:0007669"/>
    <property type="project" value="UniProtKB-UniRule"/>
</dbReference>
<evidence type="ECO:0000256" key="9">
    <source>
        <dbReference type="ARBA" id="ARBA00033070"/>
    </source>
</evidence>
<organism evidence="13 20">
    <name type="scientific">Campylobacter lari</name>
    <dbReference type="NCBI Taxonomy" id="201"/>
    <lineage>
        <taxon>Bacteria</taxon>
        <taxon>Pseudomonadati</taxon>
        <taxon>Campylobacterota</taxon>
        <taxon>Epsilonproteobacteria</taxon>
        <taxon>Campylobacterales</taxon>
        <taxon>Campylobacteraceae</taxon>
        <taxon>Campylobacter</taxon>
    </lineage>
</organism>
<evidence type="ECO:0000256" key="6">
    <source>
        <dbReference type="ARBA" id="ARBA00022695"/>
    </source>
</evidence>
<dbReference type="SUPFAM" id="SSF55257">
    <property type="entry name" value="RBP11-like subunits of RNA polymerase"/>
    <property type="match status" value="1"/>
</dbReference>
<dbReference type="CDD" id="cd06928">
    <property type="entry name" value="RNAP_alpha_NTD"/>
    <property type="match status" value="1"/>
</dbReference>
<dbReference type="SUPFAM" id="SSF47789">
    <property type="entry name" value="C-terminal domain of RNA polymerase alpha subunit"/>
    <property type="match status" value="1"/>
</dbReference>
<dbReference type="InterPro" id="IPR011263">
    <property type="entry name" value="DNA-dir_RNA_pol_RpoA/D/Rpb3"/>
</dbReference>
<comment type="catalytic activity">
    <reaction evidence="10 11">
        <text>RNA(n) + a ribonucleoside 5'-triphosphate = RNA(n+1) + diphosphate</text>
        <dbReference type="Rhea" id="RHEA:21248"/>
        <dbReference type="Rhea" id="RHEA-COMP:14527"/>
        <dbReference type="Rhea" id="RHEA-COMP:17342"/>
        <dbReference type="ChEBI" id="CHEBI:33019"/>
        <dbReference type="ChEBI" id="CHEBI:61557"/>
        <dbReference type="ChEBI" id="CHEBI:140395"/>
        <dbReference type="EC" id="2.7.7.6"/>
    </reaction>
</comment>
<dbReference type="NCBIfam" id="NF003519">
    <property type="entry name" value="PRK05182.2-5"/>
    <property type="match status" value="1"/>
</dbReference>
<dbReference type="Gene3D" id="1.10.150.20">
    <property type="entry name" value="5' to 3' exonuclease, C-terminal subdomain"/>
    <property type="match status" value="1"/>
</dbReference>
<evidence type="ECO:0000313" key="15">
    <source>
        <dbReference type="EMBL" id="EAJ5681227.1"/>
    </source>
</evidence>
<comment type="caution">
    <text evidence="13">The sequence shown here is derived from an EMBL/GenBank/DDBJ whole genome shotgun (WGS) entry which is preliminary data.</text>
</comment>
<dbReference type="EMBL" id="AABYWZ010000005">
    <property type="protein sequence ID" value="EAJ5681227.1"/>
    <property type="molecule type" value="Genomic_DNA"/>
</dbReference>
<dbReference type="NCBIfam" id="NF003517">
    <property type="entry name" value="PRK05182.2-3"/>
    <property type="match status" value="1"/>
</dbReference>
<evidence type="ECO:0000259" key="12">
    <source>
        <dbReference type="SMART" id="SM00662"/>
    </source>
</evidence>
<comment type="domain">
    <text evidence="11">The N-terminal domain is essential for RNAP assembly and basal transcription, whereas the C-terminal domain is involved in interaction with transcriptional regulators and with upstream promoter elements.</text>
</comment>
<evidence type="ECO:0000256" key="4">
    <source>
        <dbReference type="ARBA" id="ARBA00022478"/>
    </source>
</evidence>
<evidence type="ECO:0000313" key="13">
    <source>
        <dbReference type="EMBL" id="EAI3913447.1"/>
    </source>
</evidence>
<evidence type="ECO:0000256" key="8">
    <source>
        <dbReference type="ARBA" id="ARBA00032524"/>
    </source>
</evidence>
<dbReference type="EMBL" id="AABOWU010000001">
    <property type="protein sequence ID" value="EAI3913447.1"/>
    <property type="molecule type" value="Genomic_DNA"/>
</dbReference>
<dbReference type="InterPro" id="IPR011773">
    <property type="entry name" value="DNA-dir_RpoA"/>
</dbReference>
<dbReference type="Proteomes" id="UP000556298">
    <property type="component" value="Unassembled WGS sequence"/>
</dbReference>
<keyword evidence="5 11" id="KW-0808">Transferase</keyword>
<dbReference type="SMART" id="SM00662">
    <property type="entry name" value="RPOLD"/>
    <property type="match status" value="1"/>
</dbReference>
<feature type="domain" description="DNA-directed RNA polymerase RpoA/D/Rpb3-type" evidence="12">
    <location>
        <begin position="23"/>
        <end position="229"/>
    </location>
</feature>
<evidence type="ECO:0000256" key="1">
    <source>
        <dbReference type="ARBA" id="ARBA00007123"/>
    </source>
</evidence>
<dbReference type="Pfam" id="PF03118">
    <property type="entry name" value="RNA_pol_A_CTD"/>
    <property type="match status" value="1"/>
</dbReference>
<evidence type="ECO:0000313" key="19">
    <source>
        <dbReference type="Proteomes" id="UP000556298"/>
    </source>
</evidence>
<dbReference type="InterPro" id="IPR011260">
    <property type="entry name" value="RNAP_asu_C"/>
</dbReference>
<dbReference type="NCBIfam" id="TIGR02027">
    <property type="entry name" value="rpoA"/>
    <property type="match status" value="1"/>
</dbReference>
<evidence type="ECO:0000313" key="16">
    <source>
        <dbReference type="EMBL" id="EAK9993795.1"/>
    </source>
</evidence>
<comment type="similarity">
    <text evidence="1 11">Belongs to the RNA polymerase alpha chain family.</text>
</comment>
<evidence type="ECO:0000256" key="5">
    <source>
        <dbReference type="ARBA" id="ARBA00022679"/>
    </source>
</evidence>
<dbReference type="Gene3D" id="2.170.120.12">
    <property type="entry name" value="DNA-directed RNA polymerase, insert domain"/>
    <property type="match status" value="1"/>
</dbReference>
<comment type="subunit">
    <text evidence="11">Homodimer. The RNAP catalytic core consists of 2 alpha, 1 beta, 1 beta' and 1 omega subunit. When a sigma factor is associated with the core the holoenzyme is formed, which can initiate transcription.</text>
</comment>
<dbReference type="GO" id="GO:0003899">
    <property type="term" value="F:DNA-directed RNA polymerase activity"/>
    <property type="evidence" value="ECO:0007669"/>
    <property type="project" value="UniProtKB-UniRule"/>
</dbReference>
<dbReference type="EMBL" id="AABVCV010000008">
    <property type="protein sequence ID" value="EAJ1254638.1"/>
    <property type="molecule type" value="Genomic_DNA"/>
</dbReference>
<dbReference type="SUPFAM" id="SSF56553">
    <property type="entry name" value="Insert subdomain of RNA polymerase alpha subunit"/>
    <property type="match status" value="1"/>
</dbReference>
<dbReference type="Pfam" id="PF01000">
    <property type="entry name" value="RNA_pol_A_bac"/>
    <property type="match status" value="1"/>
</dbReference>
<evidence type="ECO:0000256" key="2">
    <source>
        <dbReference type="ARBA" id="ARBA00012418"/>
    </source>
</evidence>
<comment type="function">
    <text evidence="11">DNA-dependent RNA polymerase catalyzes the transcription of DNA into RNA using the four ribonucleoside triphosphates as substrates.</text>
</comment>
<dbReference type="InterPro" id="IPR011262">
    <property type="entry name" value="DNA-dir_RNA_pol_insert"/>
</dbReference>
<dbReference type="Proteomes" id="UP000476009">
    <property type="component" value="Unassembled WGS sequence"/>
</dbReference>
<dbReference type="InterPro" id="IPR036603">
    <property type="entry name" value="RBP11-like"/>
</dbReference>
<dbReference type="AlphaFoldDB" id="A0A381DCS1"/>
<dbReference type="GO" id="GO:0000428">
    <property type="term" value="C:DNA-directed RNA polymerase complex"/>
    <property type="evidence" value="ECO:0007669"/>
    <property type="project" value="UniProtKB-KW"/>
</dbReference>
<evidence type="ECO:0000256" key="3">
    <source>
        <dbReference type="ARBA" id="ARBA00015972"/>
    </source>
</evidence>
<dbReference type="RefSeq" id="WP_039627711.1">
    <property type="nucleotide sequence ID" value="NZ_CAKOEL010000004.1"/>
</dbReference>
<dbReference type="EMBL" id="AACKNS010000002">
    <property type="protein sequence ID" value="EAK9993795.1"/>
    <property type="molecule type" value="Genomic_DNA"/>
</dbReference>
<dbReference type="GO" id="GO:0005737">
    <property type="term" value="C:cytoplasm"/>
    <property type="evidence" value="ECO:0007669"/>
    <property type="project" value="UniProtKB-ARBA"/>
</dbReference>
<dbReference type="OrthoDB" id="9805706at2"/>
<dbReference type="GO" id="GO:0003677">
    <property type="term" value="F:DNA binding"/>
    <property type="evidence" value="ECO:0007669"/>
    <property type="project" value="UniProtKB-UniRule"/>
</dbReference>
<gene>
    <name evidence="11" type="primary">rpoA</name>
    <name evidence="14" type="ORF">A0Y59_05480</name>
    <name evidence="16" type="ORF">A9458_02880</name>
    <name evidence="15" type="ORF">BXA13_02715</name>
    <name evidence="13" type="ORF">YZ34_00240</name>
</gene>
<dbReference type="Pfam" id="PF01193">
    <property type="entry name" value="RNA_pol_L"/>
    <property type="match status" value="1"/>
</dbReference>
<dbReference type="InterPro" id="IPR036643">
    <property type="entry name" value="RNApol_insert_sf"/>
</dbReference>
<evidence type="ECO:0000256" key="11">
    <source>
        <dbReference type="HAMAP-Rule" id="MF_00059"/>
    </source>
</evidence>
<feature type="region of interest" description="Alpha N-terminal domain (alpha-NTD)" evidence="11">
    <location>
        <begin position="1"/>
        <end position="230"/>
    </location>
</feature>
<evidence type="ECO:0000313" key="14">
    <source>
        <dbReference type="EMBL" id="EAJ1254638.1"/>
    </source>
</evidence>
<dbReference type="GO" id="GO:0046983">
    <property type="term" value="F:protein dimerization activity"/>
    <property type="evidence" value="ECO:0007669"/>
    <property type="project" value="InterPro"/>
</dbReference>
<keyword evidence="7 11" id="KW-0804">Transcription</keyword>
<name>A0A381DCS1_CAMLA</name>
<protein>
    <recommendedName>
        <fullName evidence="3 11">DNA-directed RNA polymerase subunit alpha</fullName>
        <shortName evidence="11">RNAP subunit alpha</shortName>
        <ecNumber evidence="2 11">2.7.7.6</ecNumber>
    </recommendedName>
    <alternativeName>
        <fullName evidence="9 11">RNA polymerase subunit alpha</fullName>
    </alternativeName>
    <alternativeName>
        <fullName evidence="8 11">Transcriptase subunit alpha</fullName>
    </alternativeName>
</protein>
<keyword evidence="4 11" id="KW-0240">DNA-directed RNA polymerase</keyword>
<accession>A0A381DCS1</accession>
<dbReference type="HAMAP" id="MF_00059">
    <property type="entry name" value="RNApol_bact_RpoA"/>
    <property type="match status" value="1"/>
</dbReference>
<dbReference type="Gene3D" id="3.30.1360.10">
    <property type="entry name" value="RNA polymerase, RBP11-like subunit"/>
    <property type="match status" value="1"/>
</dbReference>
<dbReference type="EC" id="2.7.7.6" evidence="2 11"/>
<dbReference type="Proteomes" id="UP000559808">
    <property type="component" value="Unassembled WGS sequence"/>
</dbReference>
<dbReference type="Proteomes" id="UP000533324">
    <property type="component" value="Unassembled WGS sequence"/>
</dbReference>
<proteinExistence type="inferred from homology"/>
<evidence type="ECO:0000313" key="17">
    <source>
        <dbReference type="Proteomes" id="UP000476009"/>
    </source>
</evidence>
<reference evidence="17 18" key="1">
    <citation type="submission" date="2018-05" db="EMBL/GenBank/DDBJ databases">
        <authorList>
            <consortium name="PulseNet: The National Subtyping Network for Foodborne Disease Surveillance"/>
            <person name="Tarr C.L."/>
            <person name="Trees E."/>
            <person name="Katz L.S."/>
            <person name="Carleton-Romer H.A."/>
            <person name="Stroika S."/>
            <person name="Kucerova Z."/>
            <person name="Roache K.F."/>
            <person name="Sabol A.L."/>
            <person name="Besser J."/>
            <person name="Gerner-Smidt P."/>
        </authorList>
    </citation>
    <scope>NUCLEOTIDE SEQUENCE [LARGE SCALE GENOMIC DNA]</scope>
    <source>
        <strain evidence="14 18">1988D-2602</strain>
        <strain evidence="15 19">2016D-0268</strain>
        <strain evidence="16 17">D5625</strain>
        <strain evidence="13 20">D6489</strain>
    </source>
</reference>
<sequence length="337" mass="37597">MRHITTSAYTPTEFSIENISDTVAKVSAWPFEIGYAITLAHPLRRLLYSSTVGFAPTGVKIKGVAHEFDSMRGMLEDVALFIINLKKLRFKLKTDSEKEIVTFSFKGPKEICGKDLDNEVVEVVNADSYLATINEDADLEFTLIIEKGIGYVPSEEIQNFLDPEFIALDAFFTPVKHAVYDIEKVLFEDNPDYEKVVFTITTDGQISPSDAFKNALEAMYKQLSVFDKITNAQSVVRSQTPNNEVEHVKLLQNITELNLSARSFNCLEKANVVYIGELALMSVSELADLKNLGKKSLDEIKSVMESIGFPIGNSKLSDSAKETLKKKITELKAQNEG</sequence>
<evidence type="ECO:0000256" key="7">
    <source>
        <dbReference type="ARBA" id="ARBA00023163"/>
    </source>
</evidence>
<evidence type="ECO:0000256" key="10">
    <source>
        <dbReference type="ARBA" id="ARBA00048552"/>
    </source>
</evidence>